<feature type="region of interest" description="Disordered" evidence="1">
    <location>
        <begin position="1"/>
        <end position="23"/>
    </location>
</feature>
<keyword evidence="2" id="KW-0808">Transferase</keyword>
<dbReference type="GO" id="GO:0016740">
    <property type="term" value="F:transferase activity"/>
    <property type="evidence" value="ECO:0007669"/>
    <property type="project" value="UniProtKB-KW"/>
</dbReference>
<organism evidence="2">
    <name type="scientific">uncultured Chloroflexia bacterium</name>
    <dbReference type="NCBI Taxonomy" id="1672391"/>
    <lineage>
        <taxon>Bacteria</taxon>
        <taxon>Bacillati</taxon>
        <taxon>Chloroflexota</taxon>
        <taxon>Chloroflexia</taxon>
        <taxon>environmental samples</taxon>
    </lineage>
</organism>
<evidence type="ECO:0000256" key="1">
    <source>
        <dbReference type="SAM" id="MobiDB-lite"/>
    </source>
</evidence>
<dbReference type="AlphaFoldDB" id="A0A6J4JGA0"/>
<dbReference type="EMBL" id="CADCTR010001049">
    <property type="protein sequence ID" value="CAA9278975.1"/>
    <property type="molecule type" value="Genomic_DNA"/>
</dbReference>
<protein>
    <submittedName>
        <fullName evidence="2">Nucleotidyltransferase domain protein, BT0168 group</fullName>
    </submittedName>
</protein>
<gene>
    <name evidence="2" type="ORF">AVDCRST_MAG93-3058</name>
</gene>
<sequence length="106" mass="12049">VGGDREWGDNEPVTHPSTAHAKQAIAHAAVWRHATRRVRIDRPRHRTQRQRHRRSGCIRWSGHIRAVLRRPVLSRRPLRLCSRSCNGKSTARGVAPVRGARCSPCL</sequence>
<proteinExistence type="predicted"/>
<accession>A0A6J4JGA0</accession>
<reference evidence="2" key="1">
    <citation type="submission" date="2020-02" db="EMBL/GenBank/DDBJ databases">
        <authorList>
            <person name="Meier V. D."/>
        </authorList>
    </citation>
    <scope>NUCLEOTIDE SEQUENCE</scope>
    <source>
        <strain evidence="2">AVDCRST_MAG93</strain>
    </source>
</reference>
<feature type="non-terminal residue" evidence="2">
    <location>
        <position position="106"/>
    </location>
</feature>
<feature type="non-terminal residue" evidence="2">
    <location>
        <position position="1"/>
    </location>
</feature>
<name>A0A6J4JGA0_9CHLR</name>
<evidence type="ECO:0000313" key="2">
    <source>
        <dbReference type="EMBL" id="CAA9278975.1"/>
    </source>
</evidence>